<evidence type="ECO:0000313" key="2">
    <source>
        <dbReference type="Ensembl" id="ENSPSMP00000015046.1"/>
    </source>
</evidence>
<sequence>MLGPRVFWILDFFIFWNICVVPCSVIIIAYCNLKLLGSSNPPASASWVAGTTGMCHDGQISFLFFVEMGSCPSWSQTPDLKQSSHLGLPEC</sequence>
<keyword evidence="3" id="KW-1185">Reference proteome</keyword>
<keyword evidence="1" id="KW-0812">Transmembrane</keyword>
<dbReference type="Ensembl" id="ENSPSMT00000017463.1">
    <property type="protein sequence ID" value="ENSPSMP00000015046.1"/>
    <property type="gene ID" value="ENSPSMG00000010748.1"/>
</dbReference>
<name>A0A8C8ZF80_PROSS</name>
<dbReference type="GeneTree" id="ENSGT01150000287033"/>
<dbReference type="PANTHER" id="PTHR12138">
    <property type="entry name" value="PRIMATE-EXPANDED PROTEIN FAMILY"/>
    <property type="match status" value="1"/>
</dbReference>
<reference evidence="2" key="1">
    <citation type="submission" date="2025-08" db="UniProtKB">
        <authorList>
            <consortium name="Ensembl"/>
        </authorList>
    </citation>
    <scope>IDENTIFICATION</scope>
</reference>
<dbReference type="PANTHER" id="PTHR12138:SF162">
    <property type="entry name" value="CHROMOSOME UNDETERMINED SCAFFOLD_275, WHOLE GENOME SHOTGUN SEQUENCE"/>
    <property type="match status" value="1"/>
</dbReference>
<proteinExistence type="predicted"/>
<accession>A0A8C8ZF80</accession>
<dbReference type="PRINTS" id="PR02045">
    <property type="entry name" value="F138DOMAIN"/>
</dbReference>
<organism evidence="2 3">
    <name type="scientific">Prolemur simus</name>
    <name type="common">Greater bamboo lemur</name>
    <name type="synonym">Hapalemur simus</name>
    <dbReference type="NCBI Taxonomy" id="1328070"/>
    <lineage>
        <taxon>Eukaryota</taxon>
        <taxon>Metazoa</taxon>
        <taxon>Chordata</taxon>
        <taxon>Craniata</taxon>
        <taxon>Vertebrata</taxon>
        <taxon>Euteleostomi</taxon>
        <taxon>Mammalia</taxon>
        <taxon>Eutheria</taxon>
        <taxon>Euarchontoglires</taxon>
        <taxon>Primates</taxon>
        <taxon>Strepsirrhini</taxon>
        <taxon>Lemuriformes</taxon>
        <taxon>Lemuridae</taxon>
        <taxon>Prolemur</taxon>
    </lineage>
</organism>
<keyword evidence="1" id="KW-0472">Membrane</keyword>
<dbReference type="Proteomes" id="UP000694414">
    <property type="component" value="Unplaced"/>
</dbReference>
<evidence type="ECO:0000256" key="1">
    <source>
        <dbReference type="SAM" id="Phobius"/>
    </source>
</evidence>
<reference evidence="2" key="2">
    <citation type="submission" date="2025-09" db="UniProtKB">
        <authorList>
            <consortium name="Ensembl"/>
        </authorList>
    </citation>
    <scope>IDENTIFICATION</scope>
</reference>
<keyword evidence="1" id="KW-1133">Transmembrane helix</keyword>
<dbReference type="AlphaFoldDB" id="A0A8C8ZF80"/>
<protein>
    <submittedName>
        <fullName evidence="2">Uncharacterized protein</fullName>
    </submittedName>
</protein>
<evidence type="ECO:0000313" key="3">
    <source>
        <dbReference type="Proteomes" id="UP000694414"/>
    </source>
</evidence>
<feature type="transmembrane region" description="Helical" evidence="1">
    <location>
        <begin position="6"/>
        <end position="31"/>
    </location>
</feature>